<dbReference type="InterPro" id="IPR002049">
    <property type="entry name" value="LE_dom"/>
</dbReference>
<dbReference type="Proteomes" id="UP000248852">
    <property type="component" value="Segment"/>
</dbReference>
<dbReference type="SMART" id="SM00220">
    <property type="entry name" value="S_TKc"/>
    <property type="match status" value="2"/>
</dbReference>
<dbReference type="PROSITE" id="PS50011">
    <property type="entry name" value="PROTEIN_KINASE_DOM"/>
    <property type="match status" value="2"/>
</dbReference>
<dbReference type="EMBL" id="MG011689">
    <property type="protein sequence ID" value="AVK75580.1"/>
    <property type="molecule type" value="Genomic_DNA"/>
</dbReference>
<dbReference type="GO" id="GO:0016020">
    <property type="term" value="C:membrane"/>
    <property type="evidence" value="ECO:0007669"/>
    <property type="project" value="UniProtKB-SubCell"/>
</dbReference>
<feature type="domain" description="Protein kinase" evidence="11">
    <location>
        <begin position="874"/>
        <end position="1135"/>
    </location>
</feature>
<comment type="catalytic activity">
    <reaction evidence="8">
        <text>L-seryl-[protein] + ATP = O-phospho-L-seryl-[protein] + ADP + H(+)</text>
        <dbReference type="Rhea" id="RHEA:17989"/>
        <dbReference type="Rhea" id="RHEA-COMP:9863"/>
        <dbReference type="Rhea" id="RHEA-COMP:11604"/>
        <dbReference type="ChEBI" id="CHEBI:15378"/>
        <dbReference type="ChEBI" id="CHEBI:29999"/>
        <dbReference type="ChEBI" id="CHEBI:30616"/>
        <dbReference type="ChEBI" id="CHEBI:83421"/>
        <dbReference type="ChEBI" id="CHEBI:456216"/>
        <dbReference type="EC" id="2.7.11.1"/>
    </reaction>
</comment>
<evidence type="ECO:0000256" key="8">
    <source>
        <dbReference type="ARBA" id="ARBA00048679"/>
    </source>
</evidence>
<dbReference type="Pfam" id="PF12849">
    <property type="entry name" value="PBP_like_2"/>
    <property type="match status" value="1"/>
</dbReference>
<reference evidence="13" key="1">
    <citation type="journal article" date="2018" name="Nat. Commun.">
        <title>Diversity and evolution of the emerging Pandoraviridae family.</title>
        <authorList>
            <person name="Legendre M."/>
            <person name="Fabre E."/>
            <person name="Poirot O."/>
            <person name="Jeudy S."/>
            <person name="Lartigue A."/>
            <person name="Alempic J.M."/>
            <person name="Beucher L."/>
            <person name="Philippe N."/>
            <person name="Bertaux L."/>
            <person name="Christo-Foroux E."/>
            <person name="Labadie K."/>
            <person name="Coute Y."/>
            <person name="Abergel C."/>
            <person name="Claverie J.M."/>
        </authorList>
    </citation>
    <scope>NUCLEOTIDE SEQUENCE [LARGE SCALE GENOMIC DNA]</scope>
    <source>
        <strain evidence="13">Quercus</strain>
    </source>
</reference>
<keyword evidence="6 9" id="KW-0067">ATP-binding</keyword>
<dbReference type="SUPFAM" id="SSF53850">
    <property type="entry name" value="Periplasmic binding protein-like II"/>
    <property type="match status" value="2"/>
</dbReference>
<proteinExistence type="predicted"/>
<dbReference type="PROSITE" id="PS00108">
    <property type="entry name" value="PROTEIN_KINASE_ST"/>
    <property type="match status" value="2"/>
</dbReference>
<feature type="region of interest" description="Disordered" evidence="10">
    <location>
        <begin position="1187"/>
        <end position="1218"/>
    </location>
</feature>
<dbReference type="PROSITE" id="PS00022">
    <property type="entry name" value="EGF_1"/>
    <property type="match status" value="1"/>
</dbReference>
<dbReference type="PANTHER" id="PTHR44329:SF298">
    <property type="entry name" value="MIXED LINEAGE KINASE DOMAIN-LIKE PROTEIN"/>
    <property type="match status" value="1"/>
</dbReference>
<feature type="compositionally biased region" description="Basic and acidic residues" evidence="10">
    <location>
        <begin position="1195"/>
        <end position="1204"/>
    </location>
</feature>
<dbReference type="InterPro" id="IPR000719">
    <property type="entry name" value="Prot_kinase_dom"/>
</dbReference>
<dbReference type="GO" id="GO:0005524">
    <property type="term" value="F:ATP binding"/>
    <property type="evidence" value="ECO:0007669"/>
    <property type="project" value="UniProtKB-UniRule"/>
</dbReference>
<evidence type="ECO:0000256" key="9">
    <source>
        <dbReference type="PROSITE-ProRule" id="PRU10141"/>
    </source>
</evidence>
<feature type="binding site" evidence="9">
    <location>
        <position position="901"/>
    </location>
    <ligand>
        <name>ATP</name>
        <dbReference type="ChEBI" id="CHEBI:30616"/>
    </ligand>
</feature>
<dbReference type="CDD" id="cd00055">
    <property type="entry name" value="EGF_Lam"/>
    <property type="match status" value="1"/>
</dbReference>
<dbReference type="GeneID" id="36844721"/>
<keyword evidence="3" id="KW-0808">Transferase</keyword>
<accession>A0A2U7UB61</accession>
<dbReference type="InterPro" id="IPR029787">
    <property type="entry name" value="Nucleotide_cyclase"/>
</dbReference>
<evidence type="ECO:0000256" key="7">
    <source>
        <dbReference type="ARBA" id="ARBA00047899"/>
    </source>
</evidence>
<dbReference type="InterPro" id="IPR024370">
    <property type="entry name" value="PBP_domain"/>
</dbReference>
<name>A0A2U7UB61_9VIRU</name>
<evidence type="ECO:0000256" key="6">
    <source>
        <dbReference type="ARBA" id="ARBA00022840"/>
    </source>
</evidence>
<evidence type="ECO:0000259" key="11">
    <source>
        <dbReference type="PROSITE" id="PS50011"/>
    </source>
</evidence>
<evidence type="ECO:0000313" key="13">
    <source>
        <dbReference type="EMBL" id="AVK75580.1"/>
    </source>
</evidence>
<dbReference type="SUPFAM" id="SSF55073">
    <property type="entry name" value="Nucleotide cyclase"/>
    <property type="match status" value="1"/>
</dbReference>
<dbReference type="FunFam" id="3.30.200.20:FF:000034">
    <property type="entry name" value="Kinase suppressor of Ras 1"/>
    <property type="match status" value="2"/>
</dbReference>
<evidence type="ECO:0000256" key="5">
    <source>
        <dbReference type="ARBA" id="ARBA00022777"/>
    </source>
</evidence>
<dbReference type="Gene3D" id="3.40.190.10">
    <property type="entry name" value="Periplasmic binding protein-like II"/>
    <property type="match status" value="4"/>
</dbReference>
<dbReference type="GO" id="GO:0004674">
    <property type="term" value="F:protein serine/threonine kinase activity"/>
    <property type="evidence" value="ECO:0007669"/>
    <property type="project" value="UniProtKB-KW"/>
</dbReference>
<dbReference type="RefSeq" id="YP_009483849.1">
    <property type="nucleotide sequence ID" value="NC_037667.1"/>
</dbReference>
<protein>
    <submittedName>
        <fullName evidence="13">Serine/threonine protein kinase</fullName>
    </submittedName>
</protein>
<evidence type="ECO:0000256" key="1">
    <source>
        <dbReference type="ARBA" id="ARBA00004167"/>
    </source>
</evidence>
<evidence type="ECO:0000256" key="2">
    <source>
        <dbReference type="ARBA" id="ARBA00022527"/>
    </source>
</evidence>
<dbReference type="PROSITE" id="PS00107">
    <property type="entry name" value="PROTEIN_KINASE_ATP"/>
    <property type="match status" value="1"/>
</dbReference>
<feature type="domain" description="Protein kinase" evidence="11">
    <location>
        <begin position="1534"/>
        <end position="1785"/>
    </location>
</feature>
<dbReference type="InterPro" id="IPR017441">
    <property type="entry name" value="Protein_kinase_ATP_BS"/>
</dbReference>
<comment type="subcellular location">
    <subcellularLocation>
        <location evidence="1">Membrane</location>
        <topology evidence="1">Single-pass membrane protein</topology>
    </subcellularLocation>
</comment>
<feature type="domain" description="EGF-like" evidence="12">
    <location>
        <begin position="772"/>
        <end position="808"/>
    </location>
</feature>
<organism evidence="13">
    <name type="scientific">Pandoravirus quercus</name>
    <dbReference type="NCBI Taxonomy" id="2107709"/>
    <lineage>
        <taxon>Viruses</taxon>
        <taxon>Pandoravirus</taxon>
    </lineage>
</organism>
<dbReference type="InterPro" id="IPR051681">
    <property type="entry name" value="Ser/Thr_Kinases-Pseudokinases"/>
</dbReference>
<dbReference type="PANTHER" id="PTHR44329">
    <property type="entry name" value="SERINE/THREONINE-PROTEIN KINASE TNNI3K-RELATED"/>
    <property type="match status" value="1"/>
</dbReference>
<keyword evidence="4 9" id="KW-0547">Nucleotide-binding</keyword>
<dbReference type="Gene3D" id="3.30.200.20">
    <property type="entry name" value="Phosphorylase Kinase, domain 1"/>
    <property type="match status" value="2"/>
</dbReference>
<evidence type="ECO:0000256" key="3">
    <source>
        <dbReference type="ARBA" id="ARBA00022679"/>
    </source>
</evidence>
<dbReference type="SUPFAM" id="SSF56112">
    <property type="entry name" value="Protein kinase-like (PK-like)"/>
    <property type="match status" value="2"/>
</dbReference>
<dbReference type="KEGG" id="vg:36844721"/>
<feature type="region of interest" description="Disordered" evidence="10">
    <location>
        <begin position="1448"/>
        <end position="1470"/>
    </location>
</feature>
<dbReference type="InterPro" id="IPR011009">
    <property type="entry name" value="Kinase-like_dom_sf"/>
</dbReference>
<dbReference type="InterPro" id="IPR000742">
    <property type="entry name" value="EGF"/>
</dbReference>
<dbReference type="PRINTS" id="PR00109">
    <property type="entry name" value="TYRKINASE"/>
</dbReference>
<gene>
    <name evidence="13" type="ORF">pqer_cds_1158</name>
</gene>
<evidence type="ECO:0000256" key="4">
    <source>
        <dbReference type="ARBA" id="ARBA00022741"/>
    </source>
</evidence>
<dbReference type="Gene3D" id="1.10.510.10">
    <property type="entry name" value="Transferase(Phosphotransferase) domain 1"/>
    <property type="match status" value="2"/>
</dbReference>
<dbReference type="Pfam" id="PF07714">
    <property type="entry name" value="PK_Tyr_Ser-Thr"/>
    <property type="match status" value="2"/>
</dbReference>
<keyword evidence="2 13" id="KW-0723">Serine/threonine-protein kinase</keyword>
<dbReference type="CDD" id="cd13999">
    <property type="entry name" value="STKc_MAP3K-like"/>
    <property type="match status" value="2"/>
</dbReference>
<dbReference type="InterPro" id="IPR001245">
    <property type="entry name" value="Ser-Thr/Tyr_kinase_cat_dom"/>
</dbReference>
<evidence type="ECO:0000256" key="10">
    <source>
        <dbReference type="SAM" id="MobiDB-lite"/>
    </source>
</evidence>
<comment type="catalytic activity">
    <reaction evidence="7">
        <text>L-threonyl-[protein] + ATP = O-phospho-L-threonyl-[protein] + ADP + H(+)</text>
        <dbReference type="Rhea" id="RHEA:46608"/>
        <dbReference type="Rhea" id="RHEA-COMP:11060"/>
        <dbReference type="Rhea" id="RHEA-COMP:11605"/>
        <dbReference type="ChEBI" id="CHEBI:15378"/>
        <dbReference type="ChEBI" id="CHEBI:30013"/>
        <dbReference type="ChEBI" id="CHEBI:30616"/>
        <dbReference type="ChEBI" id="CHEBI:61977"/>
        <dbReference type="ChEBI" id="CHEBI:456216"/>
        <dbReference type="EC" id="2.7.11.1"/>
    </reaction>
</comment>
<sequence length="1806" mass="191227">MAIWSGPFAQGAHNPRRQRAQLLTSLVVAILVISVAINQASAASRTAIGAGGMGGTGLYEAWSDGYLYRQDLVSVDYDATAGTEAGMERYFAAGRSDFVGLDYGLDDATVASISDGTWQAARTAPDDDTDGNQAWLVGSGVIQVPVAALPWVFAYRVDALAAAGHTAPLVLSGPLVARMWLGEITAWDHPDLVALNPILGTVSGLPPLVLVCEASIYGSTALLGATLGALYAPFAAWRTALPSPTTWYTMAPATASTSNSTLAVVAVVGGTTPLLTNASSTDGALVFAAYASVRRMDGAPLTAASMRNPANKTVTPTSDAVGAALDDFAETISATVPERMHEVLPVGGAGTASWPMTAFALAAVATNVAAADCTYVSYVLDFIGWALLNQQAADAVATDDAAVVAPPRFAKNAIDLMSTARCNGAAAFTAALIIGSGSPTPVYSLWAYAYDDDPTAAGATVHYTETRGNRAKAQILAGDVDFGPTNNDVDPDVHAAHPDLALVPVGAYPVVFCYNVPGLMKGGAPSLVLSIDVAMRILLAEITRWDHPDLVALNPGMALPAADILFVGKTGSSIYTGTISRAFALHSDAFAAAYGTGSNNVAWPVAATNRSVVSTLDEYVDTLKTTPYAIAYTAHHVVLRQRNLREARFLGADGSTPLEPTRETTLAAVAEVAAASGGIGKIDRLSFVVGASGPRAWPMANMALVLMHTATMPDPVRARQLVRWLYWTQTATTAIQISNVTGVYGVADLPDVWSDVLGMLVNVTVDGAYVNPLRPCFGDGTLCSDAGTCDETAGRCRCRADRTGDRCEFDVASAGSDDGGWSSGETAAVAASVSVAVVALLCIAGVLAVAAILATRRRGRGREDWEIDPDDIDIAETNVLGAGGYGVVYRTTWRGTEVAVKVISERAVSGAGGSEARRAFADEVRVMCALRHPNVVLFMAACTKPPKMCIVMEFMALGSLYDLLHNELVPEVPHALVVKMAYQAAKGMHFLHSSGVVHRDLKSLNLLLDAKWNVKVSDFGLTRFKADLARNGGGGDAVQGTVQWLAPEVLEESADADYMQADVYAFGIVLWEMLTRGEPYAGMSPASIAVAVIRDNIRPPMPSVAPSDYAALVVECWHRDPVMRPAFVDIQHRLSSAIKHSGSSSSSSSSSSSMSHRMQIDEGYAYASSSSSSSSMTGVTLSGSSLYPTAAGARDSPRLHRDPTRNAPGRNRALSNLMAGHDGQGRVALVVADVDRADALWEAHPEAMRDATLLCNDLLRNLATVHNGVEVAIQGGDTAGAGCMCVAFADAAHACAWCADAQVALVDAPWPRALLDAHQGAAEVFVDADEDDNDSVIAEDDNRQIGGKDLPGQSTTRRRRLYAGLRVRMAIHVGHPRWHREPGALPACSGGDVQLCCRLAATAAGGRVLLTAEAAALDNGNNDNDDNNSGHASAPGQAYTVDRIVYRDHDDDNDSDNDDDQGHNRHSSLYELRPHALRARRFEDIASASWRAADPTSESGSITAAAGAILTTGSGGGLLASANACRWIINYDEIDLREHVGAGSCGMVYRGRWKGVDVAVKRFPNQRVDERRLVEFRAETAALALVRHPYVVAFVGACVTPPDLCVVTEFVPLGSMRRVLDDVSLKLAWSARMRMLRTAAVGVAYLHGTAGIVHRDLKSSNLLVTNDYSAKVADFGFARIKEANATMTRCGTPCWTAPEVIRGARYSEKVDVYSFGVVMWEVVTRRRPFADRGFADVALAVLDGMRPTIPTSCPPDLAGLMTACWDADPDARPSMEEVVSRLDAIALEMDRRDTPSLRPDIERGSF</sequence>
<dbReference type="Gene3D" id="3.30.70.1230">
    <property type="entry name" value="Nucleotide cyclase"/>
    <property type="match status" value="1"/>
</dbReference>
<dbReference type="InterPro" id="IPR008271">
    <property type="entry name" value="Ser/Thr_kinase_AS"/>
</dbReference>
<keyword evidence="5 13" id="KW-0418">Kinase</keyword>
<dbReference type="PROSITE" id="PS50026">
    <property type="entry name" value="EGF_3"/>
    <property type="match status" value="1"/>
</dbReference>
<evidence type="ECO:0000259" key="12">
    <source>
        <dbReference type="PROSITE" id="PS50026"/>
    </source>
</evidence>